<evidence type="ECO:0000256" key="12">
    <source>
        <dbReference type="ARBA" id="ARBA00023125"/>
    </source>
</evidence>
<dbReference type="Pfam" id="PF22619">
    <property type="entry name" value="DNA_polI_exo1"/>
    <property type="match status" value="1"/>
</dbReference>
<dbReference type="Gene3D" id="1.20.1060.10">
    <property type="entry name" value="Taq DNA Polymerase, Chain T, domain 4"/>
    <property type="match status" value="1"/>
</dbReference>
<evidence type="ECO:0000256" key="8">
    <source>
        <dbReference type="ARBA" id="ARBA00022763"/>
    </source>
</evidence>
<dbReference type="InterPro" id="IPR036279">
    <property type="entry name" value="5-3_exonuclease_C_sf"/>
</dbReference>
<dbReference type="CDD" id="cd09859">
    <property type="entry name" value="PIN_53EXO"/>
    <property type="match status" value="1"/>
</dbReference>
<keyword evidence="12 17" id="KW-0238">DNA-binding</keyword>
<dbReference type="InterPro" id="IPR029060">
    <property type="entry name" value="PIN-like_dom_sf"/>
</dbReference>
<dbReference type="InterPro" id="IPR002298">
    <property type="entry name" value="DNA_polymerase_A"/>
</dbReference>
<feature type="domain" description="5'-3' exonuclease" evidence="19">
    <location>
        <begin position="42"/>
        <end position="304"/>
    </location>
</feature>
<dbReference type="GO" id="GO:0003887">
    <property type="term" value="F:DNA-directed DNA polymerase activity"/>
    <property type="evidence" value="ECO:0007669"/>
    <property type="project" value="UniProtKB-UniRule"/>
</dbReference>
<dbReference type="InterPro" id="IPR020045">
    <property type="entry name" value="DNA_polI_H3TH"/>
</dbReference>
<keyword evidence="10" id="KW-0269">Exonuclease</keyword>
<evidence type="ECO:0000259" key="20">
    <source>
        <dbReference type="SMART" id="SM00482"/>
    </source>
</evidence>
<dbReference type="SUPFAM" id="SSF88723">
    <property type="entry name" value="PIN domain-like"/>
    <property type="match status" value="1"/>
</dbReference>
<keyword evidence="6 17" id="KW-0235">DNA replication</keyword>
<feature type="domain" description="DNA-directed DNA polymerase family A palm" evidence="20">
    <location>
        <begin position="692"/>
        <end position="899"/>
    </location>
</feature>
<sequence length="936" mass="103142">MPAPPLRCPRGDRHGASVVLGSLWGVPAATTGPKDAPTEAERPPRLLLIDGHSVAYRAFFALPVENFATRTGQHTNAVFGFTSMLINVLRDEQPTHIAVAFDVSRKTFRSEVYADYKANRSASPDEFKGQVQLVKEVLDALNITHVEVEGYEADDIIATLATTAPEQGVDVLICTGDRDAMQLVTEHVTVLYPRKGVSDLARMTPDAVQEKYLVAPARYPELAALVGETSDNLPGVPKVGPKTAAKWLGEWEGLENLLAHADQIKGVAGNNLREHLEQVRINREVNALKRDLPLPVGIEELERRAWDREATHELFDALEFRVLRDRLLETLPPEETEPEGGFELAGSVLGAGELAQWLAEHTTGQKRTGVDVVGQWASGSGDVVGVALASSDGAAAWVEVADLGPDDERALAEWLADSERLKAMHDAKGPRLAIWSRGWELRGLDCDTQLAAYILRPDQRTFDLGDLSIRHLKRELRVEETGAVDDDAQEALFDDPGADQAAQQAAMVRARAVIDLAEALDAELAERHQSDLLAGVELPLQETLASMERLGVAVDLDHLESLESHFDAQVTSAADQAYAVLGKQINLGSPKQLQVVLFDELKMPKTRRTKSGWTTDADALQGLFAKTEHPFLAHLLAHRDAIRLRQTVEGLLKSVADDGRIHTTYLQTIAATGRLSSTEPNLQNIPIRTEEGRRIREAFVVGKGFETLLTADYSQIEMRIMAHASADESLIEAFRSGKDFHTVTAAKVFDTPAEEVTVEQRARIKAMNYGLAYGLSAYGLSQQLGIEVSDAKGLMEEYFEEFGGVRDYLQGLVKEARRTEYTETILGRRRYLPDLMSSNRQRREMAERMALNAPIQGSAADIIKVAMLDVESQLRKEELASRMLLQVHDELVLEVAPGERERVEELVRDKMGHAVELTVPLDVSVGTGRSWHEAAH</sequence>
<dbReference type="FunFam" id="3.40.50.1010:FF:000001">
    <property type="entry name" value="DNA polymerase I"/>
    <property type="match status" value="1"/>
</dbReference>
<dbReference type="SUPFAM" id="SSF56672">
    <property type="entry name" value="DNA/RNA polymerases"/>
    <property type="match status" value="1"/>
</dbReference>
<accession>A0A255HAP0</accession>
<dbReference type="InterPro" id="IPR001098">
    <property type="entry name" value="DNA-dir_DNA_pol_A_palm_dom"/>
</dbReference>
<feature type="domain" description="3'-5' exonuclease" evidence="18">
    <location>
        <begin position="345"/>
        <end position="525"/>
    </location>
</feature>
<dbReference type="InterPro" id="IPR036397">
    <property type="entry name" value="RNaseH_sf"/>
</dbReference>
<dbReference type="EC" id="2.7.7.7" evidence="2 16"/>
<evidence type="ECO:0000256" key="13">
    <source>
        <dbReference type="ARBA" id="ARBA00023204"/>
    </source>
</evidence>
<dbReference type="GO" id="GO:0008408">
    <property type="term" value="F:3'-5' exonuclease activity"/>
    <property type="evidence" value="ECO:0007669"/>
    <property type="project" value="InterPro"/>
</dbReference>
<organism evidence="21 22">
    <name type="scientific">Enemella dayhoffiae</name>
    <dbReference type="NCBI Taxonomy" id="2016507"/>
    <lineage>
        <taxon>Bacteria</taxon>
        <taxon>Bacillati</taxon>
        <taxon>Actinomycetota</taxon>
        <taxon>Actinomycetes</taxon>
        <taxon>Propionibacteriales</taxon>
        <taxon>Propionibacteriaceae</taxon>
        <taxon>Enemella</taxon>
    </lineage>
</organism>
<dbReference type="SUPFAM" id="SSF53098">
    <property type="entry name" value="Ribonuclease H-like"/>
    <property type="match status" value="1"/>
</dbReference>
<dbReference type="SMART" id="SM00482">
    <property type="entry name" value="POLAc"/>
    <property type="match status" value="1"/>
</dbReference>
<dbReference type="InterPro" id="IPR002562">
    <property type="entry name" value="3'-5'_exonuclease_dom"/>
</dbReference>
<dbReference type="SUPFAM" id="SSF47807">
    <property type="entry name" value="5' to 3' exonuclease, C-terminal subdomain"/>
    <property type="match status" value="1"/>
</dbReference>
<evidence type="ECO:0000256" key="3">
    <source>
        <dbReference type="ARBA" id="ARBA00020311"/>
    </source>
</evidence>
<evidence type="ECO:0000259" key="19">
    <source>
        <dbReference type="SMART" id="SM00475"/>
    </source>
</evidence>
<dbReference type="EMBL" id="NMVQ01000002">
    <property type="protein sequence ID" value="OYO24685.1"/>
    <property type="molecule type" value="Genomic_DNA"/>
</dbReference>
<evidence type="ECO:0000256" key="4">
    <source>
        <dbReference type="ARBA" id="ARBA00022679"/>
    </source>
</evidence>
<proteinExistence type="inferred from homology"/>
<dbReference type="CDD" id="cd06140">
    <property type="entry name" value="DNA_polA_I_Bacillus_like_exo"/>
    <property type="match status" value="1"/>
</dbReference>
<dbReference type="PANTHER" id="PTHR10133">
    <property type="entry name" value="DNA POLYMERASE I"/>
    <property type="match status" value="1"/>
</dbReference>
<dbReference type="FunFam" id="1.10.150.20:FF:000003">
    <property type="entry name" value="DNA polymerase I"/>
    <property type="match status" value="1"/>
</dbReference>
<evidence type="ECO:0000256" key="16">
    <source>
        <dbReference type="NCBIfam" id="TIGR00593"/>
    </source>
</evidence>
<dbReference type="InterPro" id="IPR043502">
    <property type="entry name" value="DNA/RNA_pol_sf"/>
</dbReference>
<dbReference type="Gene3D" id="1.10.150.20">
    <property type="entry name" value="5' to 3' exonuclease, C-terminal subdomain"/>
    <property type="match status" value="2"/>
</dbReference>
<keyword evidence="13 17" id="KW-0234">DNA repair</keyword>
<dbReference type="Gene3D" id="3.30.420.10">
    <property type="entry name" value="Ribonuclease H-like superfamily/Ribonuclease H"/>
    <property type="match status" value="1"/>
</dbReference>
<dbReference type="InterPro" id="IPR020046">
    <property type="entry name" value="5-3_exonucl_a-hlix_arch_N"/>
</dbReference>
<dbReference type="Proteomes" id="UP000216311">
    <property type="component" value="Unassembled WGS sequence"/>
</dbReference>
<dbReference type="GO" id="GO:0003677">
    <property type="term" value="F:DNA binding"/>
    <property type="evidence" value="ECO:0007669"/>
    <property type="project" value="UniProtKB-UniRule"/>
</dbReference>
<dbReference type="CDD" id="cd08637">
    <property type="entry name" value="DNA_pol_A_pol_I_C"/>
    <property type="match status" value="1"/>
</dbReference>
<comment type="function">
    <text evidence="15">In addition to polymerase activity, this DNA polymerase exhibits 3'-5' and 5'-3' exonuclease activity.</text>
</comment>
<dbReference type="AlphaFoldDB" id="A0A255HAP0"/>
<evidence type="ECO:0000256" key="11">
    <source>
        <dbReference type="ARBA" id="ARBA00022932"/>
    </source>
</evidence>
<dbReference type="GO" id="GO:0006261">
    <property type="term" value="P:DNA-templated DNA replication"/>
    <property type="evidence" value="ECO:0007669"/>
    <property type="project" value="UniProtKB-UniRule"/>
</dbReference>
<dbReference type="FunFam" id="1.10.150.20:FF:000002">
    <property type="entry name" value="DNA polymerase I"/>
    <property type="match status" value="1"/>
</dbReference>
<keyword evidence="8 17" id="KW-0227">DNA damage</keyword>
<dbReference type="SMART" id="SM00475">
    <property type="entry name" value="53EXOc"/>
    <property type="match status" value="1"/>
</dbReference>
<protein>
    <recommendedName>
        <fullName evidence="3 16">DNA polymerase I</fullName>
        <ecNumber evidence="2 16">2.7.7.7</ecNumber>
    </recommendedName>
</protein>
<name>A0A255HAP0_9ACTN</name>
<keyword evidence="9" id="KW-0378">Hydrolase</keyword>
<dbReference type="OrthoDB" id="9806424at2"/>
<evidence type="ECO:0000313" key="21">
    <source>
        <dbReference type="EMBL" id="OYO24685.1"/>
    </source>
</evidence>
<dbReference type="GO" id="GO:0008409">
    <property type="term" value="F:5'-3' exonuclease activity"/>
    <property type="evidence" value="ECO:0007669"/>
    <property type="project" value="InterPro"/>
</dbReference>
<comment type="catalytic activity">
    <reaction evidence="14 17">
        <text>DNA(n) + a 2'-deoxyribonucleoside 5'-triphosphate = DNA(n+1) + diphosphate</text>
        <dbReference type="Rhea" id="RHEA:22508"/>
        <dbReference type="Rhea" id="RHEA-COMP:17339"/>
        <dbReference type="Rhea" id="RHEA-COMP:17340"/>
        <dbReference type="ChEBI" id="CHEBI:33019"/>
        <dbReference type="ChEBI" id="CHEBI:61560"/>
        <dbReference type="ChEBI" id="CHEBI:173112"/>
        <dbReference type="EC" id="2.7.7.7"/>
    </reaction>
</comment>
<evidence type="ECO:0000259" key="18">
    <source>
        <dbReference type="SMART" id="SM00474"/>
    </source>
</evidence>
<dbReference type="InterPro" id="IPR054690">
    <property type="entry name" value="DNA_polI_exonuclease"/>
</dbReference>
<dbReference type="InterPro" id="IPR002421">
    <property type="entry name" value="5-3_exonuclease"/>
</dbReference>
<dbReference type="InterPro" id="IPR008918">
    <property type="entry name" value="HhH2"/>
</dbReference>
<evidence type="ECO:0000256" key="1">
    <source>
        <dbReference type="ARBA" id="ARBA00007705"/>
    </source>
</evidence>
<evidence type="ECO:0000256" key="5">
    <source>
        <dbReference type="ARBA" id="ARBA00022695"/>
    </source>
</evidence>
<dbReference type="CDD" id="cd09898">
    <property type="entry name" value="H3TH_53EXO"/>
    <property type="match status" value="1"/>
</dbReference>
<keyword evidence="5 17" id="KW-0548">Nucleotidyltransferase</keyword>
<dbReference type="NCBIfam" id="NF004397">
    <property type="entry name" value="PRK05755.1"/>
    <property type="match status" value="1"/>
</dbReference>
<dbReference type="SMART" id="SM00474">
    <property type="entry name" value="35EXOc"/>
    <property type="match status" value="1"/>
</dbReference>
<dbReference type="SMART" id="SM00279">
    <property type="entry name" value="HhH2"/>
    <property type="match status" value="1"/>
</dbReference>
<dbReference type="PRINTS" id="PR00868">
    <property type="entry name" value="DNAPOLI"/>
</dbReference>
<keyword evidence="11 17" id="KW-0239">DNA-directed DNA polymerase</keyword>
<comment type="similarity">
    <text evidence="1 17">Belongs to the DNA polymerase type-A family.</text>
</comment>
<evidence type="ECO:0000256" key="14">
    <source>
        <dbReference type="ARBA" id="ARBA00049244"/>
    </source>
</evidence>
<keyword evidence="22" id="KW-1185">Reference proteome</keyword>
<dbReference type="Pfam" id="PF02739">
    <property type="entry name" value="5_3_exonuc_N"/>
    <property type="match status" value="1"/>
</dbReference>
<dbReference type="InterPro" id="IPR012337">
    <property type="entry name" value="RNaseH-like_sf"/>
</dbReference>
<gene>
    <name evidence="17" type="primary">polA</name>
    <name evidence="21" type="ORF">CGZ93_03050</name>
</gene>
<evidence type="ECO:0000256" key="17">
    <source>
        <dbReference type="RuleBase" id="RU004460"/>
    </source>
</evidence>
<evidence type="ECO:0000256" key="2">
    <source>
        <dbReference type="ARBA" id="ARBA00012417"/>
    </source>
</evidence>
<evidence type="ECO:0000256" key="9">
    <source>
        <dbReference type="ARBA" id="ARBA00022801"/>
    </source>
</evidence>
<evidence type="ECO:0000256" key="7">
    <source>
        <dbReference type="ARBA" id="ARBA00022722"/>
    </source>
</evidence>
<evidence type="ECO:0000313" key="22">
    <source>
        <dbReference type="Proteomes" id="UP000216311"/>
    </source>
</evidence>
<evidence type="ECO:0000256" key="15">
    <source>
        <dbReference type="ARBA" id="ARBA00053603"/>
    </source>
</evidence>
<dbReference type="Gene3D" id="3.40.50.1010">
    <property type="entry name" value="5'-nuclease"/>
    <property type="match status" value="1"/>
</dbReference>
<dbReference type="Pfam" id="PF00476">
    <property type="entry name" value="DNA_pol_A"/>
    <property type="match status" value="1"/>
</dbReference>
<dbReference type="NCBIfam" id="TIGR00593">
    <property type="entry name" value="pola"/>
    <property type="match status" value="1"/>
</dbReference>
<keyword evidence="4 17" id="KW-0808">Transferase</keyword>
<comment type="caution">
    <text evidence="21">The sequence shown here is derived from an EMBL/GenBank/DDBJ whole genome shotgun (WGS) entry which is preliminary data.</text>
</comment>
<dbReference type="Pfam" id="PF01367">
    <property type="entry name" value="5_3_exonuc"/>
    <property type="match status" value="1"/>
</dbReference>
<evidence type="ECO:0000256" key="10">
    <source>
        <dbReference type="ARBA" id="ARBA00022839"/>
    </source>
</evidence>
<reference evidence="21 22" key="1">
    <citation type="submission" date="2017-07" db="EMBL/GenBank/DDBJ databases">
        <title>Draft whole genome sequences of clinical Proprionibacteriaceae strains.</title>
        <authorList>
            <person name="Bernier A.-M."/>
            <person name="Bernard K."/>
            <person name="Domingo M.-C."/>
        </authorList>
    </citation>
    <scope>NUCLEOTIDE SEQUENCE [LARGE SCALE GENOMIC DNA]</scope>
    <source>
        <strain evidence="21 22">NML 130396</strain>
    </source>
</reference>
<evidence type="ECO:0000256" key="6">
    <source>
        <dbReference type="ARBA" id="ARBA00022705"/>
    </source>
</evidence>
<dbReference type="Gene3D" id="3.30.70.370">
    <property type="match status" value="1"/>
</dbReference>
<dbReference type="GO" id="GO:0006302">
    <property type="term" value="P:double-strand break repair"/>
    <property type="evidence" value="ECO:0007669"/>
    <property type="project" value="TreeGrafter"/>
</dbReference>
<dbReference type="PANTHER" id="PTHR10133:SF27">
    <property type="entry name" value="DNA POLYMERASE NU"/>
    <property type="match status" value="1"/>
</dbReference>
<dbReference type="InterPro" id="IPR018320">
    <property type="entry name" value="DNA_polymerase_1"/>
</dbReference>
<keyword evidence="7" id="KW-0540">Nuclease</keyword>